<feature type="transmembrane region" description="Helical" evidence="1">
    <location>
        <begin position="92"/>
        <end position="109"/>
    </location>
</feature>
<keyword evidence="3" id="KW-1185">Reference proteome</keyword>
<keyword evidence="1" id="KW-0472">Membrane</keyword>
<keyword evidence="1" id="KW-1133">Transmembrane helix</keyword>
<dbReference type="RefSeq" id="WP_053613718.1">
    <property type="nucleotide sequence ID" value="NZ_BMRU01000038.1"/>
</dbReference>
<keyword evidence="1" id="KW-0812">Transmembrane</keyword>
<protein>
    <recommendedName>
        <fullName evidence="4">Integral membrane protein</fullName>
    </recommendedName>
</protein>
<name>A0ABQ3NI36_STRVG</name>
<feature type="transmembrane region" description="Helical" evidence="1">
    <location>
        <begin position="6"/>
        <end position="25"/>
    </location>
</feature>
<comment type="caution">
    <text evidence="2">The sequence shown here is derived from an EMBL/GenBank/DDBJ whole genome shotgun (WGS) entry which is preliminary data.</text>
</comment>
<feature type="transmembrane region" description="Helical" evidence="1">
    <location>
        <begin position="146"/>
        <end position="163"/>
    </location>
</feature>
<dbReference type="GeneID" id="86958034"/>
<dbReference type="EMBL" id="BNDV01000007">
    <property type="protein sequence ID" value="GHI12415.1"/>
    <property type="molecule type" value="Genomic_DNA"/>
</dbReference>
<proteinExistence type="predicted"/>
<feature type="transmembrane region" description="Helical" evidence="1">
    <location>
        <begin position="115"/>
        <end position="134"/>
    </location>
</feature>
<feature type="transmembrane region" description="Helical" evidence="1">
    <location>
        <begin position="249"/>
        <end position="268"/>
    </location>
</feature>
<feature type="transmembrane region" description="Helical" evidence="1">
    <location>
        <begin position="222"/>
        <end position="243"/>
    </location>
</feature>
<dbReference type="Proteomes" id="UP000660554">
    <property type="component" value="Unassembled WGS sequence"/>
</dbReference>
<evidence type="ECO:0008006" key="4">
    <source>
        <dbReference type="Google" id="ProtNLM"/>
    </source>
</evidence>
<feature type="transmembrane region" description="Helical" evidence="1">
    <location>
        <begin position="63"/>
        <end position="80"/>
    </location>
</feature>
<reference evidence="3" key="1">
    <citation type="submission" date="2020-09" db="EMBL/GenBank/DDBJ databases">
        <title>Whole genome shotgun sequence of Streptomyces cinnamonensis NBRC 15873.</title>
        <authorList>
            <person name="Komaki H."/>
            <person name="Tamura T."/>
        </authorList>
    </citation>
    <scope>NUCLEOTIDE SEQUENCE [LARGE SCALE GENOMIC DNA]</scope>
    <source>
        <strain evidence="3">NBRC 15873</strain>
    </source>
</reference>
<gene>
    <name evidence="2" type="ORF">Scinn_18780</name>
</gene>
<evidence type="ECO:0000313" key="2">
    <source>
        <dbReference type="EMBL" id="GHI12415.1"/>
    </source>
</evidence>
<sequence>MTVFFQLAVTAALALAVVVGTIAYFRAVRTARPPVGVFNGRDIFMMMGFVLALPYVYLALPGAVLPVVLALVFAGGLSVGYQPIIGNGRLRWALITALVASVLVTHLAFGETAPPYWVANSCVVGLVVVSATNLNVQGGMRLKNVAWFLLALAAYDAFFAWVVPLTQELADAVQGYPYAPAAGLRIGEDLGAVVGMGDLLAYALFTTTAYKAYGKPGLRTGIALVVLFGAVAPVAALHLISAATGDAPGIIPAQVFFGPAAFVAYQVLRRRGPERRMADIVFRGDRAQAPRQTPVRAEARPVA</sequence>
<feature type="transmembrane region" description="Helical" evidence="1">
    <location>
        <begin position="37"/>
        <end position="57"/>
    </location>
</feature>
<organism evidence="2 3">
    <name type="scientific">Streptomyces virginiae</name>
    <name type="common">Streptomyces cinnamonensis</name>
    <dbReference type="NCBI Taxonomy" id="1961"/>
    <lineage>
        <taxon>Bacteria</taxon>
        <taxon>Bacillati</taxon>
        <taxon>Actinomycetota</taxon>
        <taxon>Actinomycetes</taxon>
        <taxon>Kitasatosporales</taxon>
        <taxon>Streptomycetaceae</taxon>
        <taxon>Streptomyces</taxon>
    </lineage>
</organism>
<accession>A0ABQ3NI36</accession>
<feature type="transmembrane region" description="Helical" evidence="1">
    <location>
        <begin position="190"/>
        <end position="210"/>
    </location>
</feature>
<evidence type="ECO:0000256" key="1">
    <source>
        <dbReference type="SAM" id="Phobius"/>
    </source>
</evidence>
<evidence type="ECO:0000313" key="3">
    <source>
        <dbReference type="Proteomes" id="UP000660554"/>
    </source>
</evidence>